<proteinExistence type="predicted"/>
<feature type="domain" description="Peptidase M11 gametolysin" evidence="3">
    <location>
        <begin position="129"/>
        <end position="429"/>
    </location>
</feature>
<reference evidence="4 5" key="1">
    <citation type="journal article" date="2017" name="Mol. Biol. Evol.">
        <title>The 4-celled Tetrabaena socialis nuclear genome reveals the essential components for genetic control of cell number at the origin of multicellularity in the volvocine lineage.</title>
        <authorList>
            <person name="Featherston J."/>
            <person name="Arakaki Y."/>
            <person name="Hanschen E.R."/>
            <person name="Ferris P.J."/>
            <person name="Michod R.E."/>
            <person name="Olson B.J.S.C."/>
            <person name="Nozaki H."/>
            <person name="Durand P.M."/>
        </authorList>
    </citation>
    <scope>NUCLEOTIDE SEQUENCE [LARGE SCALE GENOMIC DNA]</scope>
    <source>
        <strain evidence="4 5">NIES-571</strain>
    </source>
</reference>
<dbReference type="EMBL" id="PGGS01000074">
    <property type="protein sequence ID" value="PNH09895.1"/>
    <property type="molecule type" value="Genomic_DNA"/>
</dbReference>
<keyword evidence="5" id="KW-1185">Reference proteome</keyword>
<organism evidence="4 5">
    <name type="scientific">Tetrabaena socialis</name>
    <dbReference type="NCBI Taxonomy" id="47790"/>
    <lineage>
        <taxon>Eukaryota</taxon>
        <taxon>Viridiplantae</taxon>
        <taxon>Chlorophyta</taxon>
        <taxon>core chlorophytes</taxon>
        <taxon>Chlorophyceae</taxon>
        <taxon>CS clade</taxon>
        <taxon>Chlamydomonadales</taxon>
        <taxon>Tetrabaenaceae</taxon>
        <taxon>Tetrabaena</taxon>
    </lineage>
</organism>
<feature type="compositionally biased region" description="Pro residues" evidence="1">
    <location>
        <begin position="471"/>
        <end position="494"/>
    </location>
</feature>
<evidence type="ECO:0000259" key="3">
    <source>
        <dbReference type="Pfam" id="PF05548"/>
    </source>
</evidence>
<dbReference type="OrthoDB" id="540537at2759"/>
<accession>A0A2J8ABJ5</accession>
<protein>
    <submittedName>
        <fullName evidence="4">Autolysin</fullName>
    </submittedName>
</protein>
<dbReference type="AlphaFoldDB" id="A0A2J8ABJ5"/>
<evidence type="ECO:0000256" key="1">
    <source>
        <dbReference type="SAM" id="MobiDB-lite"/>
    </source>
</evidence>
<dbReference type="Pfam" id="PF05548">
    <property type="entry name" value="Peptidase_M11"/>
    <property type="match status" value="1"/>
</dbReference>
<gene>
    <name evidence="4" type="ORF">TSOC_003441</name>
</gene>
<dbReference type="Proteomes" id="UP000236333">
    <property type="component" value="Unassembled WGS sequence"/>
</dbReference>
<evidence type="ECO:0000313" key="4">
    <source>
        <dbReference type="EMBL" id="PNH09895.1"/>
    </source>
</evidence>
<comment type="caution">
    <text evidence="4">The sequence shown here is derived from an EMBL/GenBank/DDBJ whole genome shotgun (WGS) entry which is preliminary data.</text>
</comment>
<evidence type="ECO:0000313" key="5">
    <source>
        <dbReference type="Proteomes" id="UP000236333"/>
    </source>
</evidence>
<keyword evidence="2" id="KW-0732">Signal</keyword>
<feature type="region of interest" description="Disordered" evidence="1">
    <location>
        <begin position="466"/>
        <end position="494"/>
    </location>
</feature>
<name>A0A2J8ABJ5_9CHLO</name>
<dbReference type="InterPro" id="IPR008752">
    <property type="entry name" value="Peptidase_M11"/>
</dbReference>
<feature type="signal peptide" evidence="2">
    <location>
        <begin position="1"/>
        <end position="26"/>
    </location>
</feature>
<sequence length="494" mass="52168">MCSARSLLLVLPVFVITVASLGGADAQATPAQDAPGIQKKRLQGMLVFVGLHDEGGQWGVKAGDGTLTPFGRGVNPPKKDKDNKDIEPGVILDLNCPVDANGQCSYVAPADTTLLAGATAPTTTGVVQRLLTMIVDYTACGYPTTVNSTYVTKTYLGANQDGNGGIALKFEQCSYGALTVSPTAFNSVVISPACPAEVVVNCSWSAIANGADSAAKALLGDAVFNNFTHYTYILPLGFESICRWSGLALVPGKQTWLQTSSYGLNRWATAMQESIHNYGLWHSWQGGLEYEDYSTAMGRGNACPNSAEISRMGWSTPAAGGGSLTSSLLTPGVGSTFNLPATYLTSNGNYLRVQPDWLASYSDILQGMNLYLAVRVAKVGDAALAGSYVASINIHTVNASMDNSPGSYWYGDRKISFINWVAPNSQLMLSSFNLVVYGSSWVGTDILRVYLCRYVSSSTECPSLAFLEGRPSPPPSPSPPSPSPPSPPSPTCGE</sequence>
<feature type="chain" id="PRO_5014362653" evidence="2">
    <location>
        <begin position="27"/>
        <end position="494"/>
    </location>
</feature>
<evidence type="ECO:0000256" key="2">
    <source>
        <dbReference type="SAM" id="SignalP"/>
    </source>
</evidence>